<evidence type="ECO:0000313" key="4">
    <source>
        <dbReference type="Proteomes" id="UP000053766"/>
    </source>
</evidence>
<dbReference type="CDD" id="cd00047">
    <property type="entry name" value="PTPc"/>
    <property type="match status" value="1"/>
</dbReference>
<proteinExistence type="predicted"/>
<reference evidence="3 4" key="1">
    <citation type="submission" date="2013-11" db="EMBL/GenBank/DDBJ databases">
        <title>Draft genome of the bovine lungworm Dictyocaulus viviparus.</title>
        <authorList>
            <person name="Mitreva M."/>
        </authorList>
    </citation>
    <scope>NUCLEOTIDE SEQUENCE [LARGE SCALE GENOMIC DNA]</scope>
    <source>
        <strain evidence="3 4">HannoverDv2000</strain>
    </source>
</reference>
<dbReference type="GO" id="GO:0004725">
    <property type="term" value="F:protein tyrosine phosphatase activity"/>
    <property type="evidence" value="ECO:0007669"/>
    <property type="project" value="InterPro"/>
</dbReference>
<reference evidence="4" key="2">
    <citation type="journal article" date="2016" name="Sci. Rep.">
        <title>Dictyocaulus viviparus genome, variome and transcriptome elucidate lungworm biology and support future intervention.</title>
        <authorList>
            <person name="McNulty S.N."/>
            <person name="Strube C."/>
            <person name="Rosa B.A."/>
            <person name="Martin J.C."/>
            <person name="Tyagi R."/>
            <person name="Choi Y.J."/>
            <person name="Wang Q."/>
            <person name="Hallsworth Pepin K."/>
            <person name="Zhang X."/>
            <person name="Ozersky P."/>
            <person name="Wilson R.K."/>
            <person name="Sternberg P.W."/>
            <person name="Gasser R.B."/>
            <person name="Mitreva M."/>
        </authorList>
    </citation>
    <scope>NUCLEOTIDE SEQUENCE [LARGE SCALE GENOMIC DNA]</scope>
    <source>
        <strain evidence="4">HannoverDv2000</strain>
    </source>
</reference>
<dbReference type="PROSITE" id="PS00383">
    <property type="entry name" value="TYR_PHOSPHATASE_1"/>
    <property type="match status" value="1"/>
</dbReference>
<dbReference type="PANTHER" id="PTHR46163">
    <property type="entry name" value="TYROSINE-PROTEIN PHOSPHATASE-RELATED"/>
    <property type="match status" value="1"/>
</dbReference>
<dbReference type="SMART" id="SM00404">
    <property type="entry name" value="PTPc_motif"/>
    <property type="match status" value="1"/>
</dbReference>
<dbReference type="OrthoDB" id="8609993at2759"/>
<dbReference type="InterPro" id="IPR000242">
    <property type="entry name" value="PTP_cat"/>
</dbReference>
<evidence type="ECO:0000259" key="1">
    <source>
        <dbReference type="PROSITE" id="PS50055"/>
    </source>
</evidence>
<dbReference type="InterPro" id="IPR029021">
    <property type="entry name" value="Prot-tyrosine_phosphatase-like"/>
</dbReference>
<dbReference type="SUPFAM" id="SSF52799">
    <property type="entry name" value="(Phosphotyrosine protein) phosphatases II"/>
    <property type="match status" value="1"/>
</dbReference>
<dbReference type="PANTHER" id="PTHR46163:SF5">
    <property type="entry name" value="TYROSINE-PROTEIN PHOSPHATASE"/>
    <property type="match status" value="1"/>
</dbReference>
<dbReference type="PROSITE" id="PS50056">
    <property type="entry name" value="TYR_PHOSPHATASE_2"/>
    <property type="match status" value="1"/>
</dbReference>
<dbReference type="Pfam" id="PF00102">
    <property type="entry name" value="Y_phosphatase"/>
    <property type="match status" value="2"/>
</dbReference>
<dbReference type="PROSITE" id="PS50055">
    <property type="entry name" value="TYR_PHOSPHATASE_PTP"/>
    <property type="match status" value="1"/>
</dbReference>
<accession>A0A0D8YBY6</accession>
<dbReference type="InterPro" id="IPR000387">
    <property type="entry name" value="Tyr_Pase_dom"/>
</dbReference>
<dbReference type="InterPro" id="IPR016130">
    <property type="entry name" value="Tyr_Pase_AS"/>
</dbReference>
<dbReference type="AlphaFoldDB" id="A0A0D8YBY6"/>
<dbReference type="Gene3D" id="3.90.190.10">
    <property type="entry name" value="Protein tyrosine phosphatase superfamily"/>
    <property type="match status" value="2"/>
</dbReference>
<protein>
    <submittedName>
        <fullName evidence="3">Protein-tyrosine phosphatase</fullName>
    </submittedName>
</protein>
<sequence length="258" mass="29434">MPTIEDTDSSLRTARSLNVYESNIAICLKAFASKCESLTVEMLRKQFYSLPQPNPKEYVVFGDPSNACKNRYSNIPCLDSSRILLEFLLFESGGGYIHANRVTYPLLRNEFIITQSRIQEGDVFVSSIELRYLANRRTVIHYHWTGWPDCTDRERSDDVFHAETSTRKQNTFVHCSAGVGRSGTIVALEMCLMTIANTLPIDIHAIVCSLRQFRAMAVQTFEQYISLYKLVLLFGQQNGCINSEDVESFYRVLQVARL</sequence>
<evidence type="ECO:0000313" key="3">
    <source>
        <dbReference type="EMBL" id="KJH53569.1"/>
    </source>
</evidence>
<dbReference type="STRING" id="29172.A0A0D8YBY6"/>
<dbReference type="InterPro" id="IPR052782">
    <property type="entry name" value="Oocyte-zygote_transition_reg"/>
</dbReference>
<dbReference type="EMBL" id="KN716151">
    <property type="protein sequence ID" value="KJH53569.1"/>
    <property type="molecule type" value="Genomic_DNA"/>
</dbReference>
<organism evidence="3 4">
    <name type="scientific">Dictyocaulus viviparus</name>
    <name type="common">Bovine lungworm</name>
    <dbReference type="NCBI Taxonomy" id="29172"/>
    <lineage>
        <taxon>Eukaryota</taxon>
        <taxon>Metazoa</taxon>
        <taxon>Ecdysozoa</taxon>
        <taxon>Nematoda</taxon>
        <taxon>Chromadorea</taxon>
        <taxon>Rhabditida</taxon>
        <taxon>Rhabditina</taxon>
        <taxon>Rhabditomorpha</taxon>
        <taxon>Strongyloidea</taxon>
        <taxon>Metastrongylidae</taxon>
        <taxon>Dictyocaulus</taxon>
    </lineage>
</organism>
<feature type="domain" description="Tyrosine specific protein phosphatases" evidence="2">
    <location>
        <begin position="172"/>
        <end position="225"/>
    </location>
</feature>
<dbReference type="Proteomes" id="UP000053766">
    <property type="component" value="Unassembled WGS sequence"/>
</dbReference>
<dbReference type="InterPro" id="IPR003595">
    <property type="entry name" value="Tyr_Pase_cat"/>
</dbReference>
<feature type="domain" description="Tyrosine-protein phosphatase" evidence="1">
    <location>
        <begin position="104"/>
        <end position="234"/>
    </location>
</feature>
<keyword evidence="4" id="KW-1185">Reference proteome</keyword>
<name>A0A0D8YBY6_DICVI</name>
<gene>
    <name evidence="3" type="ORF">DICVIV_00314</name>
</gene>
<dbReference type="SMART" id="SM00194">
    <property type="entry name" value="PTPc"/>
    <property type="match status" value="1"/>
</dbReference>
<evidence type="ECO:0000259" key="2">
    <source>
        <dbReference type="PROSITE" id="PS50056"/>
    </source>
</evidence>